<dbReference type="EMBL" id="JARTLD010000056">
    <property type="protein sequence ID" value="MED5019808.1"/>
    <property type="molecule type" value="Genomic_DNA"/>
</dbReference>
<feature type="chain" id="PRO_5046477997" evidence="1">
    <location>
        <begin position="25"/>
        <end position="287"/>
    </location>
</feature>
<evidence type="ECO:0000256" key="1">
    <source>
        <dbReference type="SAM" id="SignalP"/>
    </source>
</evidence>
<feature type="signal peptide" evidence="1">
    <location>
        <begin position="1"/>
        <end position="24"/>
    </location>
</feature>
<name>A0ABU6PY28_9BACL</name>
<keyword evidence="1" id="KW-0732">Signal</keyword>
<keyword evidence="3" id="KW-1185">Reference proteome</keyword>
<gene>
    <name evidence="2" type="ORF">P9847_21180</name>
</gene>
<proteinExistence type="predicted"/>
<protein>
    <submittedName>
        <fullName evidence="2">Uncharacterized protein</fullName>
    </submittedName>
</protein>
<organism evidence="2 3">
    <name type="scientific">Paenibacillus chibensis</name>
    <dbReference type="NCBI Taxonomy" id="59846"/>
    <lineage>
        <taxon>Bacteria</taxon>
        <taxon>Bacillati</taxon>
        <taxon>Bacillota</taxon>
        <taxon>Bacilli</taxon>
        <taxon>Bacillales</taxon>
        <taxon>Paenibacillaceae</taxon>
        <taxon>Paenibacillus</taxon>
    </lineage>
</organism>
<accession>A0ABU6PY28</accession>
<evidence type="ECO:0000313" key="2">
    <source>
        <dbReference type="EMBL" id="MED5019808.1"/>
    </source>
</evidence>
<comment type="caution">
    <text evidence="2">The sequence shown here is derived from an EMBL/GenBank/DDBJ whole genome shotgun (WGS) entry which is preliminary data.</text>
</comment>
<sequence length="287" mass="30752">MKKHISAFLLLVLCVPLFASFAGATAVPSPAKVSASIGELRADQLMFGYVDPSGKQILGLTGNPEKIHPAPKTLTSVLYASGKAFRVAYVKHQKASSKSSYRQSAANFKFDEGELFKLSSPGSKLKSDASVLLQTATAFQGHSFLTFQSEQKGKFNAKTVKAIEKAKNRKVATQGLIATTTNGVQIGIVKFVQGSGKPLASLVLVDRGSMVFQDFVGSNDPYSTWRVDDGGEMGPELFHLIFASSSKAGYALGVEWYGAEGTNLSVIQQKGTKFRVVTEAGRYQAPL</sequence>
<dbReference type="RefSeq" id="WP_328280984.1">
    <property type="nucleotide sequence ID" value="NZ_JARTLD010000056.1"/>
</dbReference>
<dbReference type="Proteomes" id="UP001343257">
    <property type="component" value="Unassembled WGS sequence"/>
</dbReference>
<evidence type="ECO:0000313" key="3">
    <source>
        <dbReference type="Proteomes" id="UP001343257"/>
    </source>
</evidence>
<reference evidence="2 3" key="1">
    <citation type="submission" date="2023-03" db="EMBL/GenBank/DDBJ databases">
        <title>Bacillus Genome Sequencing.</title>
        <authorList>
            <person name="Dunlap C."/>
        </authorList>
    </citation>
    <scope>NUCLEOTIDE SEQUENCE [LARGE SCALE GENOMIC DNA]</scope>
    <source>
        <strain evidence="2 3">NRS-52</strain>
    </source>
</reference>